<keyword evidence="7 8" id="KW-0275">Fatty acid biosynthesis</keyword>
<keyword evidence="1 8" id="KW-0444">Lipid biosynthesis</keyword>
<evidence type="ECO:0000256" key="1">
    <source>
        <dbReference type="ARBA" id="ARBA00022516"/>
    </source>
</evidence>
<comment type="caution">
    <text evidence="10">The sequence shown here is derived from an EMBL/GenBank/DDBJ whole genome shotgun (WGS) entry which is preliminary data.</text>
</comment>
<dbReference type="NCBIfam" id="TIGR00516">
    <property type="entry name" value="acpS"/>
    <property type="match status" value="1"/>
</dbReference>
<gene>
    <name evidence="8 10" type="primary">acpS</name>
    <name evidence="10" type="ORF">CBW46_016510</name>
</gene>
<protein>
    <recommendedName>
        <fullName evidence="8">Holo-[acyl-carrier-protein] synthase</fullName>
        <shortName evidence="8">Holo-ACP synthase</shortName>
        <ecNumber evidence="8">2.7.8.7</ecNumber>
    </recommendedName>
    <alternativeName>
        <fullName evidence="8">4'-phosphopantetheinyl transferase AcpS</fullName>
    </alternativeName>
</protein>
<comment type="function">
    <text evidence="8">Transfers the 4'-phosphopantetheine moiety from coenzyme A to a Ser of acyl-carrier-protein.</text>
</comment>
<accession>A0A2W1N9C7</accession>
<dbReference type="EC" id="2.7.8.7" evidence="8"/>
<dbReference type="Pfam" id="PF01648">
    <property type="entry name" value="ACPS"/>
    <property type="match status" value="1"/>
</dbReference>
<dbReference type="InterPro" id="IPR037143">
    <property type="entry name" value="4-PPantetheinyl_Trfase_dom_sf"/>
</dbReference>
<keyword evidence="8" id="KW-0963">Cytoplasm</keyword>
<evidence type="ECO:0000313" key="11">
    <source>
        <dbReference type="Proteomes" id="UP000214746"/>
    </source>
</evidence>
<dbReference type="GO" id="GO:0006633">
    <property type="term" value="P:fatty acid biosynthetic process"/>
    <property type="evidence" value="ECO:0007669"/>
    <property type="project" value="UniProtKB-UniRule"/>
</dbReference>
<reference evidence="10" key="1">
    <citation type="submission" date="2018-06" db="EMBL/GenBank/DDBJ databases">
        <title>Paenibacillus xerothermodurans sp. nov. an extremely dry heat resistant spore forming bacterium isolated from the soil of Cape Canaveral, Florida.</title>
        <authorList>
            <person name="Seuylemezian A."/>
            <person name="Kaur N."/>
            <person name="Patil P."/>
            <person name="Patil P."/>
            <person name="Mayilraj S."/>
            <person name="Vaishampayan P."/>
        </authorList>
    </citation>
    <scope>NUCLEOTIDE SEQUENCE [LARGE SCALE GENOMIC DNA]</scope>
    <source>
        <strain evidence="10">ATCC 27380</strain>
    </source>
</reference>
<comment type="similarity">
    <text evidence="8">Belongs to the P-Pant transferase superfamily. AcpS family.</text>
</comment>
<proteinExistence type="inferred from homology"/>
<name>A0A2W1N9C7_PAEXE</name>
<dbReference type="SUPFAM" id="SSF56214">
    <property type="entry name" value="4'-phosphopantetheinyl transferase"/>
    <property type="match status" value="1"/>
</dbReference>
<keyword evidence="4 8" id="KW-0276">Fatty acid metabolism</keyword>
<organism evidence="10 11">
    <name type="scientific">Paenibacillus xerothermodurans</name>
    <dbReference type="NCBI Taxonomy" id="1977292"/>
    <lineage>
        <taxon>Bacteria</taxon>
        <taxon>Bacillati</taxon>
        <taxon>Bacillota</taxon>
        <taxon>Bacilli</taxon>
        <taxon>Bacillales</taxon>
        <taxon>Paenibacillaceae</taxon>
        <taxon>Paenibacillus</taxon>
    </lineage>
</organism>
<evidence type="ECO:0000256" key="2">
    <source>
        <dbReference type="ARBA" id="ARBA00022679"/>
    </source>
</evidence>
<dbReference type="Gene3D" id="3.90.470.20">
    <property type="entry name" value="4'-phosphopantetheinyl transferase domain"/>
    <property type="match status" value="1"/>
</dbReference>
<feature type="domain" description="4'-phosphopantetheinyl transferase" evidence="9">
    <location>
        <begin position="4"/>
        <end position="99"/>
    </location>
</feature>
<evidence type="ECO:0000256" key="8">
    <source>
        <dbReference type="HAMAP-Rule" id="MF_00101"/>
    </source>
</evidence>
<dbReference type="Proteomes" id="UP000214746">
    <property type="component" value="Unassembled WGS sequence"/>
</dbReference>
<keyword evidence="11" id="KW-1185">Reference proteome</keyword>
<evidence type="ECO:0000256" key="3">
    <source>
        <dbReference type="ARBA" id="ARBA00022723"/>
    </source>
</evidence>
<dbReference type="NCBIfam" id="TIGR00556">
    <property type="entry name" value="pantethn_trn"/>
    <property type="match status" value="1"/>
</dbReference>
<keyword evidence="5 8" id="KW-0460">Magnesium</keyword>
<evidence type="ECO:0000256" key="6">
    <source>
        <dbReference type="ARBA" id="ARBA00023098"/>
    </source>
</evidence>
<dbReference type="InterPro" id="IPR004568">
    <property type="entry name" value="Ppantetheine-prot_Trfase_dom"/>
</dbReference>
<dbReference type="GO" id="GO:0005737">
    <property type="term" value="C:cytoplasm"/>
    <property type="evidence" value="ECO:0007669"/>
    <property type="project" value="UniProtKB-SubCell"/>
</dbReference>
<dbReference type="InterPro" id="IPR002582">
    <property type="entry name" value="ACPS"/>
</dbReference>
<keyword evidence="2 8" id="KW-0808">Transferase</keyword>
<evidence type="ECO:0000256" key="5">
    <source>
        <dbReference type="ARBA" id="ARBA00022842"/>
    </source>
</evidence>
<dbReference type="HAMAP" id="MF_00101">
    <property type="entry name" value="AcpS"/>
    <property type="match status" value="1"/>
</dbReference>
<feature type="binding site" evidence="8">
    <location>
        <position position="8"/>
    </location>
    <ligand>
        <name>Mg(2+)</name>
        <dbReference type="ChEBI" id="CHEBI:18420"/>
    </ligand>
</feature>
<dbReference type="RefSeq" id="WP_089201099.1">
    <property type="nucleotide sequence ID" value="NZ_NHRJ02000013.1"/>
</dbReference>
<evidence type="ECO:0000256" key="4">
    <source>
        <dbReference type="ARBA" id="ARBA00022832"/>
    </source>
</evidence>
<dbReference type="OrthoDB" id="517356at2"/>
<dbReference type="AlphaFoldDB" id="A0A2W1N9C7"/>
<feature type="binding site" evidence="8">
    <location>
        <position position="59"/>
    </location>
    <ligand>
        <name>Mg(2+)</name>
        <dbReference type="ChEBI" id="CHEBI:18420"/>
    </ligand>
</feature>
<evidence type="ECO:0000313" key="10">
    <source>
        <dbReference type="EMBL" id="PZE19751.1"/>
    </source>
</evidence>
<dbReference type="EMBL" id="NHRJ02000013">
    <property type="protein sequence ID" value="PZE19751.1"/>
    <property type="molecule type" value="Genomic_DNA"/>
</dbReference>
<dbReference type="GO" id="GO:0000287">
    <property type="term" value="F:magnesium ion binding"/>
    <property type="evidence" value="ECO:0007669"/>
    <property type="project" value="UniProtKB-UniRule"/>
</dbReference>
<comment type="catalytic activity">
    <reaction evidence="8">
        <text>apo-[ACP] + CoA = holo-[ACP] + adenosine 3',5'-bisphosphate + H(+)</text>
        <dbReference type="Rhea" id="RHEA:12068"/>
        <dbReference type="Rhea" id="RHEA-COMP:9685"/>
        <dbReference type="Rhea" id="RHEA-COMP:9690"/>
        <dbReference type="ChEBI" id="CHEBI:15378"/>
        <dbReference type="ChEBI" id="CHEBI:29999"/>
        <dbReference type="ChEBI" id="CHEBI:57287"/>
        <dbReference type="ChEBI" id="CHEBI:58343"/>
        <dbReference type="ChEBI" id="CHEBI:64479"/>
        <dbReference type="EC" id="2.7.8.7"/>
    </reaction>
</comment>
<sequence length="131" mass="14230">MIMGIGTDLLEIARVKKIIEGPAGDRFVTRVLTPGEQELLESRKGRLTEFVAGRFAAKEAVTKALGCGIGKQVALQDIAILSDELGKPHCEVSADALRRLQLSPNAIMIHLSITHTQDLAMAYAVVERTYT</sequence>
<keyword evidence="6 8" id="KW-0443">Lipid metabolism</keyword>
<evidence type="ECO:0000256" key="7">
    <source>
        <dbReference type="ARBA" id="ARBA00023160"/>
    </source>
</evidence>
<comment type="subcellular location">
    <subcellularLocation>
        <location evidence="8">Cytoplasm</location>
    </subcellularLocation>
</comment>
<dbReference type="InterPro" id="IPR008278">
    <property type="entry name" value="4-PPantetheinyl_Trfase_dom"/>
</dbReference>
<evidence type="ECO:0000259" key="9">
    <source>
        <dbReference type="Pfam" id="PF01648"/>
    </source>
</evidence>
<dbReference type="GO" id="GO:0008897">
    <property type="term" value="F:holo-[acyl-carrier-protein] synthase activity"/>
    <property type="evidence" value="ECO:0007669"/>
    <property type="project" value="UniProtKB-UniRule"/>
</dbReference>
<comment type="cofactor">
    <cofactor evidence="8">
        <name>Mg(2+)</name>
        <dbReference type="ChEBI" id="CHEBI:18420"/>
    </cofactor>
</comment>
<keyword evidence="3 8" id="KW-0479">Metal-binding</keyword>